<reference evidence="9" key="1">
    <citation type="journal article" date="2020" name="Stud. Mycol.">
        <title>101 Dothideomycetes genomes: a test case for predicting lifestyles and emergence of pathogens.</title>
        <authorList>
            <person name="Haridas S."/>
            <person name="Albert R."/>
            <person name="Binder M."/>
            <person name="Bloem J."/>
            <person name="Labutti K."/>
            <person name="Salamov A."/>
            <person name="Andreopoulos B."/>
            <person name="Baker S."/>
            <person name="Barry K."/>
            <person name="Bills G."/>
            <person name="Bluhm B."/>
            <person name="Cannon C."/>
            <person name="Castanera R."/>
            <person name="Culley D."/>
            <person name="Daum C."/>
            <person name="Ezra D."/>
            <person name="Gonzalez J."/>
            <person name="Henrissat B."/>
            <person name="Kuo A."/>
            <person name="Liang C."/>
            <person name="Lipzen A."/>
            <person name="Lutzoni F."/>
            <person name="Magnuson J."/>
            <person name="Mondo S."/>
            <person name="Nolan M."/>
            <person name="Ohm R."/>
            <person name="Pangilinan J."/>
            <person name="Park H.-J."/>
            <person name="Ramirez L."/>
            <person name="Alfaro M."/>
            <person name="Sun H."/>
            <person name="Tritt A."/>
            <person name="Yoshinaga Y."/>
            <person name="Zwiers L.-H."/>
            <person name="Turgeon B."/>
            <person name="Goodwin S."/>
            <person name="Spatafora J."/>
            <person name="Crous P."/>
            <person name="Grigoriev I."/>
        </authorList>
    </citation>
    <scope>NUCLEOTIDE SEQUENCE</scope>
    <source>
        <strain evidence="9">CBS 101060</strain>
    </source>
</reference>
<evidence type="ECO:0000256" key="4">
    <source>
        <dbReference type="ARBA" id="ARBA00022723"/>
    </source>
</evidence>
<dbReference type="GO" id="GO:0006121">
    <property type="term" value="P:mitochondrial electron transport, succinate to ubiquinone"/>
    <property type="evidence" value="ECO:0007669"/>
    <property type="project" value="TreeGrafter"/>
</dbReference>
<evidence type="ECO:0000313" key="9">
    <source>
        <dbReference type="EMBL" id="KAF2841266.1"/>
    </source>
</evidence>
<dbReference type="InterPro" id="IPR000701">
    <property type="entry name" value="SuccDH_FuR_B_TM-su"/>
</dbReference>
<dbReference type="GO" id="GO:0009055">
    <property type="term" value="F:electron transfer activity"/>
    <property type="evidence" value="ECO:0007669"/>
    <property type="project" value="InterPro"/>
</dbReference>
<evidence type="ECO:0000256" key="6">
    <source>
        <dbReference type="ARBA" id="ARBA00023004"/>
    </source>
</evidence>
<name>A0A9P4SEE7_9PEZI</name>
<dbReference type="InterPro" id="IPR018495">
    <property type="entry name" value="Succ_DH_cyt_bsu_CS"/>
</dbReference>
<feature type="transmembrane region" description="Helical" evidence="8">
    <location>
        <begin position="112"/>
        <end position="139"/>
    </location>
</feature>
<dbReference type="Pfam" id="PF01127">
    <property type="entry name" value="Sdh_cyt"/>
    <property type="match status" value="1"/>
</dbReference>
<dbReference type="GO" id="GO:0005739">
    <property type="term" value="C:mitochondrion"/>
    <property type="evidence" value="ECO:0007669"/>
    <property type="project" value="GOC"/>
</dbReference>
<dbReference type="PANTHER" id="PTHR10978:SF5">
    <property type="entry name" value="SUCCINATE DEHYDROGENASE CYTOCHROME B560 SUBUNIT, MITOCHONDRIAL"/>
    <property type="match status" value="1"/>
</dbReference>
<keyword evidence="6" id="KW-0408">Iron</keyword>
<keyword evidence="5 8" id="KW-1133">Transmembrane helix</keyword>
<dbReference type="SUPFAM" id="SSF81343">
    <property type="entry name" value="Fumarate reductase respiratory complex transmembrane subunits"/>
    <property type="match status" value="1"/>
</dbReference>
<dbReference type="PANTHER" id="PTHR10978">
    <property type="entry name" value="SUCCINATE DEHYDROGENASE CYTOCHROME B560 SUBUNIT"/>
    <property type="match status" value="1"/>
</dbReference>
<dbReference type="EMBL" id="MU006091">
    <property type="protein sequence ID" value="KAF2841266.1"/>
    <property type="molecule type" value="Genomic_DNA"/>
</dbReference>
<evidence type="ECO:0000256" key="7">
    <source>
        <dbReference type="ARBA" id="ARBA00023136"/>
    </source>
</evidence>
<accession>A0A9P4SEE7</accession>
<dbReference type="NCBIfam" id="TIGR02970">
    <property type="entry name" value="succ_dehyd_cytB"/>
    <property type="match status" value="1"/>
</dbReference>
<feature type="transmembrane region" description="Helical" evidence="8">
    <location>
        <begin position="81"/>
        <end position="100"/>
    </location>
</feature>
<keyword evidence="2" id="KW-0349">Heme</keyword>
<comment type="caution">
    <text evidence="9">The sequence shown here is derived from an EMBL/GenBank/DDBJ whole genome shotgun (WGS) entry which is preliminary data.</text>
</comment>
<dbReference type="GO" id="GO:0016020">
    <property type="term" value="C:membrane"/>
    <property type="evidence" value="ECO:0007669"/>
    <property type="project" value="UniProtKB-SubCell"/>
</dbReference>
<keyword evidence="4" id="KW-0479">Metal-binding</keyword>
<sequence length="179" mass="19721">MLAQRAFQTTLRRVAAQPLSRAVVPAASFSQQRRLAATQNIPATATENELLVQQRLRRPVSPHISIYKAQITWYASGLNRITGVALAGSFYLYGLAYLVAPLTGWHIESMTLATAFAAWPAFAKVGVKFLAAWPFTYHAVNGLRHLSWDFAVGMKNKTVIQTGWVMVGTSFLGACYLAF</sequence>
<comment type="subcellular location">
    <subcellularLocation>
        <location evidence="1">Membrane</location>
        <topology evidence="1">Multi-pass membrane protein</topology>
    </subcellularLocation>
</comment>
<evidence type="ECO:0000256" key="1">
    <source>
        <dbReference type="ARBA" id="ARBA00004141"/>
    </source>
</evidence>
<dbReference type="PROSITE" id="PS01001">
    <property type="entry name" value="SDH_CYT_2"/>
    <property type="match status" value="1"/>
</dbReference>
<protein>
    <submittedName>
        <fullName evidence="9">Cytochrome b560 subunit of succinate dehydrogenase</fullName>
    </submittedName>
</protein>
<evidence type="ECO:0000313" key="10">
    <source>
        <dbReference type="Proteomes" id="UP000799429"/>
    </source>
</evidence>
<keyword evidence="10" id="KW-1185">Reference proteome</keyword>
<feature type="non-terminal residue" evidence="9">
    <location>
        <position position="179"/>
    </location>
</feature>
<dbReference type="InterPro" id="IPR014314">
    <property type="entry name" value="Succ_DH_cytb556"/>
</dbReference>
<dbReference type="Gene3D" id="1.20.1300.10">
    <property type="entry name" value="Fumarate reductase/succinate dehydrogenase, transmembrane subunit"/>
    <property type="match status" value="1"/>
</dbReference>
<feature type="transmembrane region" description="Helical" evidence="8">
    <location>
        <begin position="159"/>
        <end position="178"/>
    </location>
</feature>
<dbReference type="GO" id="GO:0046872">
    <property type="term" value="F:metal ion binding"/>
    <property type="evidence" value="ECO:0007669"/>
    <property type="project" value="UniProtKB-KW"/>
</dbReference>
<evidence type="ECO:0000256" key="5">
    <source>
        <dbReference type="ARBA" id="ARBA00022989"/>
    </source>
</evidence>
<keyword evidence="7 8" id="KW-0472">Membrane</keyword>
<proteinExistence type="predicted"/>
<organism evidence="9 10">
    <name type="scientific">Patellaria atrata CBS 101060</name>
    <dbReference type="NCBI Taxonomy" id="1346257"/>
    <lineage>
        <taxon>Eukaryota</taxon>
        <taxon>Fungi</taxon>
        <taxon>Dikarya</taxon>
        <taxon>Ascomycota</taxon>
        <taxon>Pezizomycotina</taxon>
        <taxon>Dothideomycetes</taxon>
        <taxon>Dothideomycetes incertae sedis</taxon>
        <taxon>Patellariales</taxon>
        <taxon>Patellariaceae</taxon>
        <taxon>Patellaria</taxon>
    </lineage>
</organism>
<gene>
    <name evidence="9" type="ORF">M501DRAFT_949557</name>
</gene>
<dbReference type="CDD" id="cd03499">
    <property type="entry name" value="SQR_TypeC_SdhC"/>
    <property type="match status" value="1"/>
</dbReference>
<evidence type="ECO:0000256" key="8">
    <source>
        <dbReference type="SAM" id="Phobius"/>
    </source>
</evidence>
<dbReference type="InterPro" id="IPR034804">
    <property type="entry name" value="SQR/QFR_C/D"/>
</dbReference>
<evidence type="ECO:0000256" key="2">
    <source>
        <dbReference type="ARBA" id="ARBA00022617"/>
    </source>
</evidence>
<dbReference type="Proteomes" id="UP000799429">
    <property type="component" value="Unassembled WGS sequence"/>
</dbReference>
<dbReference type="AlphaFoldDB" id="A0A9P4SEE7"/>
<keyword evidence="3 8" id="KW-0812">Transmembrane</keyword>
<dbReference type="GO" id="GO:0006099">
    <property type="term" value="P:tricarboxylic acid cycle"/>
    <property type="evidence" value="ECO:0007669"/>
    <property type="project" value="InterPro"/>
</dbReference>
<evidence type="ECO:0000256" key="3">
    <source>
        <dbReference type="ARBA" id="ARBA00022692"/>
    </source>
</evidence>
<dbReference type="OrthoDB" id="588261at2759"/>